<dbReference type="FunFam" id="1.10.40.30:FF:000001">
    <property type="entry name" value="Argininosuccinate lyase"/>
    <property type="match status" value="1"/>
</dbReference>
<dbReference type="AlphaFoldDB" id="A0A7R8XFM3"/>
<evidence type="ECO:0000256" key="1">
    <source>
        <dbReference type="ARBA" id="ARBA00010755"/>
    </source>
</evidence>
<dbReference type="PANTHER" id="PTHR43814">
    <property type="entry name" value="ARGININOSUCCINATE LYASE"/>
    <property type="match status" value="1"/>
</dbReference>
<dbReference type="Gene3D" id="1.10.40.30">
    <property type="entry name" value="Fumarase/aspartase (C-terminal domain)"/>
    <property type="match status" value="1"/>
</dbReference>
<sequence length="497" mass="55780">MEVRTGSRLKMGSGEEGKLWGGRFLTGSAKIMDQLNFSIAYDRKLWREDLDGSIGYAGALGKVGLLSKEEEKKIVDGLSQVEFLVFSFCRHLAGTDPIVESQIKTEWENGSFPISPSDEDIHTANERRLTELVGDVGRKLHVGRSRNDQVATDMRLWLKSHCQEVKKELLTLIKVSVTRAQDEIDVLMPGYTHLQRAQPIRWSHWLLSHAWAFWDDVARLKEMVDRILVMPLGSGALAGNPFAINRKELAESLGFSHISPNSIQAVGNRDFILEYLWWSSLVGVHLSRWAEDLILFSTQEFGIVKLDDAFSTGSSLMPQKKNPDSLEILRGKAGRFFGNLTSLYISVKGLPMAYNKDLQDDKIAMMDTAENLLKLLPVASGTLQSLKIDSNRAYSLLSPDMLATDLAYYLVRKKVPFREAHGISGKVVAMAEQKGKSITTLTVEELQSVCPKFDQDVKSVWDYGWSVEQYTAYGGTSRVSVEQQIQQLDSLLRKELS</sequence>
<dbReference type="SUPFAM" id="SSF48557">
    <property type="entry name" value="L-aspartase-like"/>
    <property type="match status" value="1"/>
</dbReference>
<evidence type="ECO:0008006" key="6">
    <source>
        <dbReference type="Google" id="ProtNLM"/>
    </source>
</evidence>
<name>A0A7R8XFM3_9CRUS</name>
<dbReference type="Pfam" id="PF14698">
    <property type="entry name" value="ASL_C2"/>
    <property type="match status" value="1"/>
</dbReference>
<dbReference type="InterPro" id="IPR020557">
    <property type="entry name" value="Fumarate_lyase_CS"/>
</dbReference>
<feature type="domain" description="Argininosuccinate lyase C-terminal" evidence="3">
    <location>
        <begin position="401"/>
        <end position="468"/>
    </location>
</feature>
<feature type="domain" description="Fumarate lyase N-terminal" evidence="2">
    <location>
        <begin position="102"/>
        <end position="338"/>
    </location>
</feature>
<evidence type="ECO:0000313" key="4">
    <source>
        <dbReference type="EMBL" id="CAD7249015.1"/>
    </source>
</evidence>
<dbReference type="Gene3D" id="1.20.200.10">
    <property type="entry name" value="Fumarase/aspartase (Central domain)"/>
    <property type="match status" value="1"/>
</dbReference>
<evidence type="ECO:0000313" key="5">
    <source>
        <dbReference type="Proteomes" id="UP000677054"/>
    </source>
</evidence>
<dbReference type="GO" id="GO:0005829">
    <property type="term" value="C:cytosol"/>
    <property type="evidence" value="ECO:0007669"/>
    <property type="project" value="TreeGrafter"/>
</dbReference>
<protein>
    <recommendedName>
        <fullName evidence="6">Argininosuccinate lyase</fullName>
    </recommendedName>
</protein>
<keyword evidence="5" id="KW-1185">Reference proteome</keyword>
<dbReference type="FunFam" id="1.20.200.10:FF:000015">
    <property type="entry name" value="argininosuccinate lyase isoform X2"/>
    <property type="match status" value="1"/>
</dbReference>
<evidence type="ECO:0000259" key="2">
    <source>
        <dbReference type="Pfam" id="PF00206"/>
    </source>
</evidence>
<dbReference type="Pfam" id="PF00206">
    <property type="entry name" value="Lyase_1"/>
    <property type="match status" value="1"/>
</dbReference>
<comment type="similarity">
    <text evidence="1">Belongs to the lyase 1 family. Argininosuccinate lyase subfamily.</text>
</comment>
<dbReference type="PROSITE" id="PS00163">
    <property type="entry name" value="FUMARATE_LYASES"/>
    <property type="match status" value="1"/>
</dbReference>
<dbReference type="Gene3D" id="1.10.275.10">
    <property type="entry name" value="Fumarase/aspartase (N-terminal domain)"/>
    <property type="match status" value="1"/>
</dbReference>
<dbReference type="EMBL" id="CAJPEV010002102">
    <property type="protein sequence ID" value="CAG0895665.1"/>
    <property type="molecule type" value="Genomic_DNA"/>
</dbReference>
<dbReference type="PANTHER" id="PTHR43814:SF1">
    <property type="entry name" value="ARGININOSUCCINATE LYASE"/>
    <property type="match status" value="1"/>
</dbReference>
<evidence type="ECO:0000259" key="3">
    <source>
        <dbReference type="Pfam" id="PF14698"/>
    </source>
</evidence>
<dbReference type="NCBIfam" id="TIGR00838">
    <property type="entry name" value="argH"/>
    <property type="match status" value="1"/>
</dbReference>
<dbReference type="InterPro" id="IPR022761">
    <property type="entry name" value="Fumarate_lyase_N"/>
</dbReference>
<dbReference type="HAMAP" id="MF_00006">
    <property type="entry name" value="Arg_succ_lyase"/>
    <property type="match status" value="1"/>
</dbReference>
<accession>A0A7R8XFM3</accession>
<dbReference type="PRINTS" id="PR00149">
    <property type="entry name" value="FUMRATELYASE"/>
</dbReference>
<dbReference type="InterPro" id="IPR009049">
    <property type="entry name" value="Argininosuccinate_lyase"/>
</dbReference>
<dbReference type="Proteomes" id="UP000677054">
    <property type="component" value="Unassembled WGS sequence"/>
</dbReference>
<reference evidence="4" key="1">
    <citation type="submission" date="2020-11" db="EMBL/GenBank/DDBJ databases">
        <authorList>
            <person name="Tran Van P."/>
        </authorList>
    </citation>
    <scope>NUCLEOTIDE SEQUENCE</scope>
</reference>
<dbReference type="PRINTS" id="PR00145">
    <property type="entry name" value="ARGSUCLYASE"/>
</dbReference>
<gene>
    <name evidence="4" type="ORF">DSTB1V02_LOCUS8816</name>
</gene>
<dbReference type="GO" id="GO:0042450">
    <property type="term" value="P:L-arginine biosynthetic process via ornithine"/>
    <property type="evidence" value="ECO:0007669"/>
    <property type="project" value="InterPro"/>
</dbReference>
<dbReference type="InterPro" id="IPR029419">
    <property type="entry name" value="Arg_succ_lyase_C"/>
</dbReference>
<proteinExistence type="inferred from homology"/>
<dbReference type="EMBL" id="LR901619">
    <property type="protein sequence ID" value="CAD7249015.1"/>
    <property type="molecule type" value="Genomic_DNA"/>
</dbReference>
<organism evidence="4">
    <name type="scientific">Darwinula stevensoni</name>
    <dbReference type="NCBI Taxonomy" id="69355"/>
    <lineage>
        <taxon>Eukaryota</taxon>
        <taxon>Metazoa</taxon>
        <taxon>Ecdysozoa</taxon>
        <taxon>Arthropoda</taxon>
        <taxon>Crustacea</taxon>
        <taxon>Oligostraca</taxon>
        <taxon>Ostracoda</taxon>
        <taxon>Podocopa</taxon>
        <taxon>Podocopida</taxon>
        <taxon>Darwinulocopina</taxon>
        <taxon>Darwinuloidea</taxon>
        <taxon>Darwinulidae</taxon>
        <taxon>Darwinula</taxon>
    </lineage>
</organism>
<dbReference type="InterPro" id="IPR008948">
    <property type="entry name" value="L-Aspartase-like"/>
</dbReference>
<dbReference type="CDD" id="cd01359">
    <property type="entry name" value="Argininosuccinate_lyase"/>
    <property type="match status" value="1"/>
</dbReference>
<dbReference type="OrthoDB" id="2561043at2759"/>
<dbReference type="GO" id="GO:0004056">
    <property type="term" value="F:argininosuccinate lyase activity"/>
    <property type="evidence" value="ECO:0007669"/>
    <property type="project" value="InterPro"/>
</dbReference>
<dbReference type="InterPro" id="IPR024083">
    <property type="entry name" value="Fumarase/histidase_N"/>
</dbReference>
<dbReference type="InterPro" id="IPR000362">
    <property type="entry name" value="Fumarate_lyase_fam"/>
</dbReference>